<feature type="compositionally biased region" description="Basic and acidic residues" evidence="2">
    <location>
        <begin position="369"/>
        <end position="405"/>
    </location>
</feature>
<feature type="compositionally biased region" description="Basic and acidic residues" evidence="2">
    <location>
        <begin position="170"/>
        <end position="195"/>
    </location>
</feature>
<feature type="region of interest" description="Disordered" evidence="2">
    <location>
        <begin position="369"/>
        <end position="417"/>
    </location>
</feature>
<feature type="coiled-coil region" evidence="1">
    <location>
        <begin position="471"/>
        <end position="498"/>
    </location>
</feature>
<proteinExistence type="predicted"/>
<feature type="non-terminal residue" evidence="3">
    <location>
        <position position="594"/>
    </location>
</feature>
<keyword evidence="1" id="KW-0175">Coiled coil</keyword>
<organism evidence="3 4">
    <name type="scientific">Taxus chinensis</name>
    <name type="common">Chinese yew</name>
    <name type="synonym">Taxus wallichiana var. chinensis</name>
    <dbReference type="NCBI Taxonomy" id="29808"/>
    <lineage>
        <taxon>Eukaryota</taxon>
        <taxon>Viridiplantae</taxon>
        <taxon>Streptophyta</taxon>
        <taxon>Embryophyta</taxon>
        <taxon>Tracheophyta</taxon>
        <taxon>Spermatophyta</taxon>
        <taxon>Pinopsida</taxon>
        <taxon>Pinidae</taxon>
        <taxon>Conifers II</taxon>
        <taxon>Cupressales</taxon>
        <taxon>Taxaceae</taxon>
        <taxon>Taxus</taxon>
    </lineage>
</organism>
<accession>A0AA38FWU1</accession>
<dbReference type="Proteomes" id="UP000824469">
    <property type="component" value="Unassembled WGS sequence"/>
</dbReference>
<sequence length="594" mass="70900">VKLKSLRNMKDGVSQAPMMRNEQDSCKDQLEEGYENNEEFHDDKGRMTENMEYYDALDNITSEEEVQEESKARQEAIKEDIGKLKAIEQVSMMTEYDDQIYESDVSDIKEDLEKDNDKRLTQEDVCDHVMPRRLKEIENEDKSAGHQKYMLPKEIKHSYVMPKWLEKTKDKEEKVESKEETIKLELRHEEPRQGMEENSVYKIKSVQYAGAQESRNEYKHSITHEWRRKHEKQMVYQPKVIQNKVWKAKSFKEQQYKVIKHEVMESGRSSKDGEERAEYSQGSQSLEKAEDKTGPIYDEDEREVDEADLEEEMKILEELMKRMIAKIKRNQEIERRRRRTVEKKEREEVLPRIEQHEKLQEMKQLRKEELEKEEANQERERMKMTKLKMVNEKTKKNGEEEHSVDIQEASWPQPFTSNGVVNIVNAGLADKEMNQVYDSMRKFMRQEEQEDIEDTCDDEVEAFEGEEAPKCDFEYKSMEQLQEELKVLEEVIYQAKEDHADRHEDHTSEEVVEYNQNSVEKAYEPSKQVEEEDFNIEDLHLISKVKQSYQEGKHEREKEWVIKQAKEAINSCEFIFNKDQEAVTIGCYEHKTDF</sequence>
<gene>
    <name evidence="3" type="ORF">KI387_027051</name>
</gene>
<evidence type="ECO:0000313" key="4">
    <source>
        <dbReference type="Proteomes" id="UP000824469"/>
    </source>
</evidence>
<evidence type="ECO:0000256" key="2">
    <source>
        <dbReference type="SAM" id="MobiDB-lite"/>
    </source>
</evidence>
<dbReference type="EMBL" id="JAHRHJ020000006">
    <property type="protein sequence ID" value="KAH9312016.1"/>
    <property type="molecule type" value="Genomic_DNA"/>
</dbReference>
<feature type="region of interest" description="Disordered" evidence="2">
    <location>
        <begin position="1"/>
        <end position="28"/>
    </location>
</feature>
<evidence type="ECO:0000256" key="1">
    <source>
        <dbReference type="SAM" id="Coils"/>
    </source>
</evidence>
<reference evidence="3 4" key="1">
    <citation type="journal article" date="2021" name="Nat. Plants">
        <title>The Taxus genome provides insights into paclitaxel biosynthesis.</title>
        <authorList>
            <person name="Xiong X."/>
            <person name="Gou J."/>
            <person name="Liao Q."/>
            <person name="Li Y."/>
            <person name="Zhou Q."/>
            <person name="Bi G."/>
            <person name="Li C."/>
            <person name="Du R."/>
            <person name="Wang X."/>
            <person name="Sun T."/>
            <person name="Guo L."/>
            <person name="Liang H."/>
            <person name="Lu P."/>
            <person name="Wu Y."/>
            <person name="Zhang Z."/>
            <person name="Ro D.K."/>
            <person name="Shang Y."/>
            <person name="Huang S."/>
            <person name="Yan J."/>
        </authorList>
    </citation>
    <scope>NUCLEOTIDE SEQUENCE [LARGE SCALE GENOMIC DNA]</scope>
    <source>
        <strain evidence="3">Ta-2019</strain>
    </source>
</reference>
<feature type="compositionally biased region" description="Basic and acidic residues" evidence="2">
    <location>
        <begin position="262"/>
        <end position="278"/>
    </location>
</feature>
<feature type="non-terminal residue" evidence="3">
    <location>
        <position position="1"/>
    </location>
</feature>
<feature type="region of interest" description="Disordered" evidence="2">
    <location>
        <begin position="170"/>
        <end position="198"/>
    </location>
</feature>
<evidence type="ECO:0000313" key="3">
    <source>
        <dbReference type="EMBL" id="KAH9312016.1"/>
    </source>
</evidence>
<protein>
    <submittedName>
        <fullName evidence="3">Uncharacterized protein</fullName>
    </submittedName>
</protein>
<name>A0AA38FWU1_TAXCH</name>
<dbReference type="AlphaFoldDB" id="A0AA38FWU1"/>
<comment type="caution">
    <text evidence="3">The sequence shown here is derived from an EMBL/GenBank/DDBJ whole genome shotgun (WGS) entry which is preliminary data.</text>
</comment>
<keyword evidence="4" id="KW-1185">Reference proteome</keyword>
<feature type="region of interest" description="Disordered" evidence="2">
    <location>
        <begin position="262"/>
        <end position="304"/>
    </location>
</feature>